<evidence type="ECO:0000313" key="2">
    <source>
        <dbReference type="Proteomes" id="UP000006281"/>
    </source>
</evidence>
<dbReference type="HOGENOM" id="CLU_144208_0_0_11"/>
<gene>
    <name evidence="1" type="ordered locus">BN6_28000</name>
</gene>
<accession>K0JXT6</accession>
<sequence>MAQIQVRSGVNPDEPEVPVVVVVIDPEGPPAEQVLNNLSSYCYEGDGVLYFAQTDGWAESALAGDRLTVDIVAHPAALKQVDVDPERFPVRSATDPEAVVVLRVETRVDPQVFARAEPGAAVFALGPDETLEDALADEESWPIVVAPPPER</sequence>
<dbReference type="RefSeq" id="WP_015100224.1">
    <property type="nucleotide sequence ID" value="NC_019673.1"/>
</dbReference>
<dbReference type="BioCyc" id="SESP1179773:BN6_RS13585-MONOMER"/>
<dbReference type="eggNOG" id="ENOG50344VE">
    <property type="taxonomic scope" value="Bacteria"/>
</dbReference>
<organism evidence="1 2">
    <name type="scientific">Saccharothrix espanaensis (strain ATCC 51144 / DSM 44229 / JCM 9112 / NBRC 15066 / NRRL 15764)</name>
    <dbReference type="NCBI Taxonomy" id="1179773"/>
    <lineage>
        <taxon>Bacteria</taxon>
        <taxon>Bacillati</taxon>
        <taxon>Actinomycetota</taxon>
        <taxon>Actinomycetes</taxon>
        <taxon>Pseudonocardiales</taxon>
        <taxon>Pseudonocardiaceae</taxon>
        <taxon>Saccharothrix</taxon>
    </lineage>
</organism>
<proteinExistence type="predicted"/>
<reference evidence="1 2" key="1">
    <citation type="journal article" date="2012" name="BMC Genomics">
        <title>Complete genome sequence of Saccharothrix espanaensis DSM 44229T and comparison to the other completely sequenced Pseudonocardiaceae.</title>
        <authorList>
            <person name="Strobel T."/>
            <person name="Al-Dilaimi A."/>
            <person name="Blom J."/>
            <person name="Gessner A."/>
            <person name="Kalinowski J."/>
            <person name="Luzhetska M."/>
            <person name="Puhler A."/>
            <person name="Szczepanowski R."/>
            <person name="Bechthold A."/>
            <person name="Ruckert C."/>
        </authorList>
    </citation>
    <scope>NUCLEOTIDE SEQUENCE [LARGE SCALE GENOMIC DNA]</scope>
    <source>
        <strain evidence="2">ATCC 51144 / DSM 44229 / JCM 9112 / NBRC 15066 / NRRL 15764</strain>
    </source>
</reference>
<name>K0JXT6_SACES</name>
<dbReference type="Proteomes" id="UP000006281">
    <property type="component" value="Chromosome"/>
</dbReference>
<dbReference type="AlphaFoldDB" id="K0JXT6"/>
<dbReference type="KEGG" id="sesp:BN6_28000"/>
<protein>
    <submittedName>
        <fullName evidence="1">Uncharacterized protein</fullName>
    </submittedName>
</protein>
<dbReference type="PATRIC" id="fig|1179773.3.peg.2798"/>
<dbReference type="EMBL" id="HE804045">
    <property type="protein sequence ID" value="CCH30112.1"/>
    <property type="molecule type" value="Genomic_DNA"/>
</dbReference>
<dbReference type="OrthoDB" id="3532784at2"/>
<evidence type="ECO:0000313" key="1">
    <source>
        <dbReference type="EMBL" id="CCH30112.1"/>
    </source>
</evidence>
<keyword evidence="2" id="KW-1185">Reference proteome</keyword>